<name>A0AAV4MMJ9_9ARAC</name>
<reference evidence="2 3" key="1">
    <citation type="submission" date="2021-06" db="EMBL/GenBank/DDBJ databases">
        <title>Caerostris darwini draft genome.</title>
        <authorList>
            <person name="Kono N."/>
            <person name="Arakawa K."/>
        </authorList>
    </citation>
    <scope>NUCLEOTIDE SEQUENCE [LARGE SCALE GENOMIC DNA]</scope>
</reference>
<proteinExistence type="predicted"/>
<feature type="region of interest" description="Disordered" evidence="1">
    <location>
        <begin position="176"/>
        <end position="326"/>
    </location>
</feature>
<organism evidence="2 3">
    <name type="scientific">Caerostris darwini</name>
    <dbReference type="NCBI Taxonomy" id="1538125"/>
    <lineage>
        <taxon>Eukaryota</taxon>
        <taxon>Metazoa</taxon>
        <taxon>Ecdysozoa</taxon>
        <taxon>Arthropoda</taxon>
        <taxon>Chelicerata</taxon>
        <taxon>Arachnida</taxon>
        <taxon>Araneae</taxon>
        <taxon>Araneomorphae</taxon>
        <taxon>Entelegynae</taxon>
        <taxon>Araneoidea</taxon>
        <taxon>Araneidae</taxon>
        <taxon>Caerostris</taxon>
    </lineage>
</organism>
<evidence type="ECO:0000256" key="1">
    <source>
        <dbReference type="SAM" id="MobiDB-lite"/>
    </source>
</evidence>
<evidence type="ECO:0000313" key="3">
    <source>
        <dbReference type="Proteomes" id="UP001054837"/>
    </source>
</evidence>
<gene>
    <name evidence="2" type="ORF">CDAR_415351</name>
</gene>
<protein>
    <submittedName>
        <fullName evidence="2">Uncharacterized protein</fullName>
    </submittedName>
</protein>
<keyword evidence="3" id="KW-1185">Reference proteome</keyword>
<accession>A0AAV4MMJ9</accession>
<evidence type="ECO:0000313" key="2">
    <source>
        <dbReference type="EMBL" id="GIX73204.1"/>
    </source>
</evidence>
<dbReference type="EMBL" id="BPLQ01000593">
    <property type="protein sequence ID" value="GIX73204.1"/>
    <property type="molecule type" value="Genomic_DNA"/>
</dbReference>
<dbReference type="Proteomes" id="UP001054837">
    <property type="component" value="Unassembled WGS sequence"/>
</dbReference>
<sequence length="383" mass="42858">MSSFHVAIRIFSVNAETDPDLLKPRKDPRAILHKETHLIYLESGFCAVEVTFYQEIDNLNLDNAFAAQSEGLEKAEEIYLPESVIADLSKKKRKFCQKFTIDSWGAEFTYGPKNFHIILSISKSMNHFISRQGSIIKMETILPDGEESEGFKLQIPRKMSLNKILVFSGNSDFNLESENGKNQDENPAVCSSSENGKEQDTEENQDENPAVCSSSENGKEQDTEENQDENPAVCSSSENGKEQDTEEKQDENPAVCSLSENGKEQDTEEKQDENPAVCSSSENGKEQDTEENQDENPAVCSSSENGKEQDTEENQDENPAVCSSNPEDLECSDAQFAASDQSDVLQYIVYDDLYFCNICNRKCQGIPDLLGHTKLVTRKFKAL</sequence>
<dbReference type="AlphaFoldDB" id="A0AAV4MMJ9"/>
<comment type="caution">
    <text evidence="2">The sequence shown here is derived from an EMBL/GenBank/DDBJ whole genome shotgun (WGS) entry which is preliminary data.</text>
</comment>